<dbReference type="Proteomes" id="UP000292052">
    <property type="component" value="Unassembled WGS sequence"/>
</dbReference>
<dbReference type="OrthoDB" id="6779241at2759"/>
<accession>A0A482W5R8</accession>
<protein>
    <submittedName>
        <fullName evidence="1">PBP GOBP domain containing protein</fullName>
    </submittedName>
</protein>
<dbReference type="CDD" id="cd23992">
    <property type="entry name" value="PBP_GOBP"/>
    <property type="match status" value="1"/>
</dbReference>
<dbReference type="InterPro" id="IPR006170">
    <property type="entry name" value="PBP/GOBP"/>
</dbReference>
<comment type="caution">
    <text evidence="1">The sequence shown here is derived from an EMBL/GenBank/DDBJ whole genome shotgun (WGS) entry which is preliminary data.</text>
</comment>
<proteinExistence type="predicted"/>
<dbReference type="Pfam" id="PF01395">
    <property type="entry name" value="PBP_GOBP"/>
    <property type="match status" value="1"/>
</dbReference>
<evidence type="ECO:0000313" key="2">
    <source>
        <dbReference type="Proteomes" id="UP000292052"/>
    </source>
</evidence>
<reference evidence="1 2" key="1">
    <citation type="submission" date="2017-03" db="EMBL/GenBank/DDBJ databases">
        <title>Genome of the blue death feigning beetle - Asbolus verrucosus.</title>
        <authorList>
            <person name="Rider S.D."/>
        </authorList>
    </citation>
    <scope>NUCLEOTIDE SEQUENCE [LARGE SCALE GENOMIC DNA]</scope>
    <source>
        <strain evidence="1">Butters</strain>
        <tissue evidence="1">Head and leg muscle</tissue>
    </source>
</reference>
<dbReference type="InterPro" id="IPR036728">
    <property type="entry name" value="PBP_GOBP_sf"/>
</dbReference>
<sequence length="106" mass="12226">MDENFAEAREECLKANSLTVEDLHSSWKSKNISEQHLCFRKCIMQKKGLLDESGAIQEEKVGDILNIRFDEEKRNALVECITEIGKIETCQDMDKVSQCFSKVRKI</sequence>
<dbReference type="GO" id="GO:0005549">
    <property type="term" value="F:odorant binding"/>
    <property type="evidence" value="ECO:0007669"/>
    <property type="project" value="InterPro"/>
</dbReference>
<dbReference type="Gene3D" id="1.10.238.20">
    <property type="entry name" value="Pheromone/general odorant binding protein domain"/>
    <property type="match status" value="1"/>
</dbReference>
<gene>
    <name evidence="1" type="ORF">BDFB_004495</name>
</gene>
<dbReference type="AlphaFoldDB" id="A0A482W5R8"/>
<dbReference type="EMBL" id="QDEB01029347">
    <property type="protein sequence ID" value="RZC40057.1"/>
    <property type="molecule type" value="Genomic_DNA"/>
</dbReference>
<keyword evidence="2" id="KW-1185">Reference proteome</keyword>
<dbReference type="SUPFAM" id="SSF47565">
    <property type="entry name" value="Insect pheromone/odorant-binding proteins"/>
    <property type="match status" value="1"/>
</dbReference>
<organism evidence="1 2">
    <name type="scientific">Asbolus verrucosus</name>
    <name type="common">Desert ironclad beetle</name>
    <dbReference type="NCBI Taxonomy" id="1661398"/>
    <lineage>
        <taxon>Eukaryota</taxon>
        <taxon>Metazoa</taxon>
        <taxon>Ecdysozoa</taxon>
        <taxon>Arthropoda</taxon>
        <taxon>Hexapoda</taxon>
        <taxon>Insecta</taxon>
        <taxon>Pterygota</taxon>
        <taxon>Neoptera</taxon>
        <taxon>Endopterygota</taxon>
        <taxon>Coleoptera</taxon>
        <taxon>Polyphaga</taxon>
        <taxon>Cucujiformia</taxon>
        <taxon>Tenebrionidae</taxon>
        <taxon>Pimeliinae</taxon>
        <taxon>Asbolus</taxon>
    </lineage>
</organism>
<evidence type="ECO:0000313" key="1">
    <source>
        <dbReference type="EMBL" id="RZC40057.1"/>
    </source>
</evidence>
<name>A0A482W5R8_ASBVE</name>